<accession>A0ABW8GKY1</accession>
<dbReference type="InterPro" id="IPR011701">
    <property type="entry name" value="MFS"/>
</dbReference>
<dbReference type="RefSeq" id="WP_400880669.1">
    <property type="nucleotide sequence ID" value="NZ_JBIWXY010000001.1"/>
</dbReference>
<evidence type="ECO:0000313" key="5">
    <source>
        <dbReference type="EMBL" id="MFJ5445822.1"/>
    </source>
</evidence>
<protein>
    <submittedName>
        <fullName evidence="5">MFS transporter</fullName>
    </submittedName>
</protein>
<feature type="transmembrane region" description="Helical" evidence="4">
    <location>
        <begin position="38"/>
        <end position="60"/>
    </location>
</feature>
<evidence type="ECO:0000256" key="3">
    <source>
        <dbReference type="ARBA" id="ARBA00023136"/>
    </source>
</evidence>
<dbReference type="Proteomes" id="UP001617669">
    <property type="component" value="Unassembled WGS sequence"/>
</dbReference>
<dbReference type="Gene3D" id="1.20.1250.20">
    <property type="entry name" value="MFS general substrate transporter like domains"/>
    <property type="match status" value="2"/>
</dbReference>
<comment type="caution">
    <text evidence="5">The sequence shown here is derived from an EMBL/GenBank/DDBJ whole genome shotgun (WGS) entry which is preliminary data.</text>
</comment>
<evidence type="ECO:0000256" key="2">
    <source>
        <dbReference type="ARBA" id="ARBA00022989"/>
    </source>
</evidence>
<dbReference type="PANTHER" id="PTHR23523">
    <property type="match status" value="1"/>
</dbReference>
<feature type="transmembrane region" description="Helical" evidence="4">
    <location>
        <begin position="96"/>
        <end position="118"/>
    </location>
</feature>
<feature type="transmembrane region" description="Helical" evidence="4">
    <location>
        <begin position="321"/>
        <end position="341"/>
    </location>
</feature>
<evidence type="ECO:0000313" key="6">
    <source>
        <dbReference type="Proteomes" id="UP001617669"/>
    </source>
</evidence>
<feature type="transmembrane region" description="Helical" evidence="4">
    <location>
        <begin position="290"/>
        <end position="309"/>
    </location>
</feature>
<dbReference type="InterPro" id="IPR052524">
    <property type="entry name" value="MFS_Cyanate_Porter"/>
</dbReference>
<feature type="transmembrane region" description="Helical" evidence="4">
    <location>
        <begin position="157"/>
        <end position="179"/>
    </location>
</feature>
<dbReference type="Pfam" id="PF07690">
    <property type="entry name" value="MFS_1"/>
    <property type="match status" value="1"/>
</dbReference>
<evidence type="ECO:0000256" key="1">
    <source>
        <dbReference type="ARBA" id="ARBA00022692"/>
    </source>
</evidence>
<keyword evidence="6" id="KW-1185">Reference proteome</keyword>
<keyword evidence="3 4" id="KW-0472">Membrane</keyword>
<keyword evidence="2 4" id="KW-1133">Transmembrane helix</keyword>
<sequence length="383" mass="40620">MHKLSVILLLVLLGLNLRPVMASIGPLTEYLLQSWHLSYSWISLLNGLPIVMMGLGALSSQWLLSRADLRRLLALALIVLGISTLSRLLNQSPASMILSSIVAGLGIALVQAFLPIVIKRQWPAQTASLMGMYVSAIMAGAAISAALAPQILHTSNIAWALGGWGLLAVPTLVLLLWLVPAMPHTAAANAKVTLKPGRFCRLAGFFGLGTSGFTCMLAWLPPHFIDLGYDATTAGLALSLLSTTEVISGLLLSQLAARSPDRRPWIMLALLLAIAGILCLNAGAQMAWVGVILAGCGVGALFPLSLIACMDHLEDAQSAGILTANVQGVGYLIAGASPILAGMLRDALHDFSMVWLGLTLIFIITMGLGWGFDPKRYALHIRR</sequence>
<organism evidence="5 6">
    <name type="scientific">Methylobacillus methanolivorans</name>
    <dbReference type="NCBI Taxonomy" id="1848927"/>
    <lineage>
        <taxon>Bacteria</taxon>
        <taxon>Pseudomonadati</taxon>
        <taxon>Pseudomonadota</taxon>
        <taxon>Betaproteobacteria</taxon>
        <taxon>Nitrosomonadales</taxon>
        <taxon>Methylophilaceae</taxon>
        <taxon>Methylobacillus</taxon>
    </lineage>
</organism>
<feature type="transmembrane region" description="Helical" evidence="4">
    <location>
        <begin position="72"/>
        <end position="90"/>
    </location>
</feature>
<gene>
    <name evidence="5" type="ORF">ACIKP9_06225</name>
</gene>
<dbReference type="InterPro" id="IPR036259">
    <property type="entry name" value="MFS_trans_sf"/>
</dbReference>
<evidence type="ECO:0000256" key="4">
    <source>
        <dbReference type="SAM" id="Phobius"/>
    </source>
</evidence>
<proteinExistence type="predicted"/>
<name>A0ABW8GKY1_9PROT</name>
<feature type="transmembrane region" description="Helical" evidence="4">
    <location>
        <begin position="265"/>
        <end position="284"/>
    </location>
</feature>
<dbReference type="PANTHER" id="PTHR23523:SF1">
    <property type="entry name" value="CYANATE TRANSPORT PROTEIN CYNX"/>
    <property type="match status" value="1"/>
</dbReference>
<keyword evidence="1 4" id="KW-0812">Transmembrane</keyword>
<feature type="transmembrane region" description="Helical" evidence="4">
    <location>
        <begin position="199"/>
        <end position="220"/>
    </location>
</feature>
<feature type="transmembrane region" description="Helical" evidence="4">
    <location>
        <begin position="232"/>
        <end position="253"/>
    </location>
</feature>
<feature type="transmembrane region" description="Helical" evidence="4">
    <location>
        <begin position="353"/>
        <end position="372"/>
    </location>
</feature>
<dbReference type="EMBL" id="JBIWXY010000001">
    <property type="protein sequence ID" value="MFJ5445822.1"/>
    <property type="molecule type" value="Genomic_DNA"/>
</dbReference>
<feature type="transmembrane region" description="Helical" evidence="4">
    <location>
        <begin position="130"/>
        <end position="151"/>
    </location>
</feature>
<reference evidence="5 6" key="1">
    <citation type="submission" date="2024-11" db="EMBL/GenBank/DDBJ databases">
        <authorList>
            <person name="Kaparullina E.N."/>
            <person name="Delegan Y.A."/>
            <person name="Doronina N.V."/>
        </authorList>
    </citation>
    <scope>NUCLEOTIDE SEQUENCE [LARGE SCALE GENOMIC DNA]</scope>
    <source>
        <strain evidence="5 6">7sh_L</strain>
    </source>
</reference>
<dbReference type="SUPFAM" id="SSF103473">
    <property type="entry name" value="MFS general substrate transporter"/>
    <property type="match status" value="1"/>
</dbReference>